<dbReference type="NCBIfam" id="NF001319">
    <property type="entry name" value="PRK00258.3-3"/>
    <property type="match status" value="1"/>
</dbReference>
<comment type="caution">
    <text evidence="7">Lacks conserved residue(s) required for the propagation of feature annotation.</text>
</comment>
<feature type="domain" description="SDH C-terminal" evidence="9">
    <location>
        <begin position="257"/>
        <end position="288"/>
    </location>
</feature>
<dbReference type="CDD" id="cd01065">
    <property type="entry name" value="NAD_bind_Shikimate_DH"/>
    <property type="match status" value="1"/>
</dbReference>
<dbReference type="RefSeq" id="WP_166670198.1">
    <property type="nucleotide sequence ID" value="NZ_SORI01000026.1"/>
</dbReference>
<dbReference type="EC" id="1.1.1.25" evidence="2 7"/>
<dbReference type="Gene3D" id="3.40.50.10860">
    <property type="entry name" value="Leucine Dehydrogenase, chain A, domain 1"/>
    <property type="match status" value="1"/>
</dbReference>
<sequence length="294" mass="32057">MLKEKTFWADTEFFGLLGNPVRKSLSPAMHNANFQALGMNAVYTPYEVTEATVGTVIPALEALRFKGLNVTMPLKQKIIEYLDELDEIASLCNAVNTIYWKNGRLCGSNTDGVGFVRGLKEQGGYDPAGKQCIIFGAGGAARGVAFALAEAGIGSIALWKRASGDEKLGKLASDLNAYRAGVCRIQSTDPADIAGLLKENELVINSTPLGMAPNTDSTPFDTSLLGTEHMVCDLVYVPHDTLLLRQAEERGSRILYGYWMTIWQGVEAFRKWTGGQEPDVEVMTKTMLEHLANK</sequence>
<keyword evidence="5 7" id="KW-0560">Oxidoreductase</keyword>
<feature type="binding site" evidence="7">
    <location>
        <position position="87"/>
    </location>
    <ligand>
        <name>NADP(+)</name>
        <dbReference type="ChEBI" id="CHEBI:58349"/>
    </ligand>
</feature>
<organism evidence="10 11">
    <name type="scientific">Aminivibrio pyruvatiphilus</name>
    <dbReference type="NCBI Taxonomy" id="1005740"/>
    <lineage>
        <taxon>Bacteria</taxon>
        <taxon>Thermotogati</taxon>
        <taxon>Synergistota</taxon>
        <taxon>Synergistia</taxon>
        <taxon>Synergistales</taxon>
        <taxon>Aminobacteriaceae</taxon>
        <taxon>Aminivibrio</taxon>
    </lineage>
</organism>
<reference evidence="10 11" key="1">
    <citation type="submission" date="2019-03" db="EMBL/GenBank/DDBJ databases">
        <title>Genomic Encyclopedia of Type Strains, Phase IV (KMG-IV): sequencing the most valuable type-strain genomes for metagenomic binning, comparative biology and taxonomic classification.</title>
        <authorList>
            <person name="Goeker M."/>
        </authorList>
    </citation>
    <scope>NUCLEOTIDE SEQUENCE [LARGE SCALE GENOMIC DNA]</scope>
    <source>
        <strain evidence="10 11">DSM 25964</strain>
    </source>
</reference>
<dbReference type="UniPathway" id="UPA00053">
    <property type="reaction ID" value="UER00087"/>
</dbReference>
<dbReference type="GO" id="GO:0004764">
    <property type="term" value="F:shikimate 3-dehydrogenase (NADP+) activity"/>
    <property type="evidence" value="ECO:0007669"/>
    <property type="project" value="UniProtKB-UniRule"/>
</dbReference>
<evidence type="ECO:0000313" key="10">
    <source>
        <dbReference type="EMBL" id="TDY55008.1"/>
    </source>
</evidence>
<dbReference type="InterPro" id="IPR046346">
    <property type="entry name" value="Aminoacid_DH-like_N_sf"/>
</dbReference>
<feature type="binding site" evidence="7">
    <location>
        <begin position="136"/>
        <end position="140"/>
    </location>
    <ligand>
        <name>NADP(+)</name>
        <dbReference type="ChEBI" id="CHEBI:58349"/>
    </ligand>
</feature>
<dbReference type="InterPro" id="IPR011342">
    <property type="entry name" value="Shikimate_DH"/>
</dbReference>
<feature type="binding site" evidence="7">
    <location>
        <position position="96"/>
    </location>
    <ligand>
        <name>shikimate</name>
        <dbReference type="ChEBI" id="CHEBI:36208"/>
    </ligand>
</feature>
<gene>
    <name evidence="7" type="primary">aroE</name>
    <name evidence="10" type="ORF">C8D99_12631</name>
</gene>
<dbReference type="GO" id="GO:0008652">
    <property type="term" value="P:amino acid biosynthetic process"/>
    <property type="evidence" value="ECO:0007669"/>
    <property type="project" value="UniProtKB-KW"/>
</dbReference>
<feature type="binding site" evidence="7">
    <location>
        <position position="264"/>
    </location>
    <ligand>
        <name>shikimate</name>
        <dbReference type="ChEBI" id="CHEBI:36208"/>
    </ligand>
</feature>
<comment type="similarity">
    <text evidence="7">Belongs to the shikimate dehydrogenase family.</text>
</comment>
<keyword evidence="6 7" id="KW-0057">Aromatic amino acid biosynthesis</keyword>
<comment type="caution">
    <text evidence="10">The sequence shown here is derived from an EMBL/GenBank/DDBJ whole genome shotgun (WGS) entry which is preliminary data.</text>
</comment>
<dbReference type="SUPFAM" id="SSF53223">
    <property type="entry name" value="Aminoacid dehydrogenase-like, N-terminal domain"/>
    <property type="match status" value="1"/>
</dbReference>
<evidence type="ECO:0000256" key="7">
    <source>
        <dbReference type="HAMAP-Rule" id="MF_00222"/>
    </source>
</evidence>
<dbReference type="PANTHER" id="PTHR21089">
    <property type="entry name" value="SHIKIMATE DEHYDROGENASE"/>
    <property type="match status" value="1"/>
</dbReference>
<dbReference type="InterPro" id="IPR022893">
    <property type="entry name" value="Shikimate_DH_fam"/>
</dbReference>
<dbReference type="SUPFAM" id="SSF51735">
    <property type="entry name" value="NAD(P)-binding Rossmann-fold domains"/>
    <property type="match status" value="1"/>
</dbReference>
<protein>
    <recommendedName>
        <fullName evidence="2 7">Shikimate dehydrogenase (NADP(+))</fullName>
        <shortName evidence="7">SDH</shortName>
        <ecNumber evidence="2 7">1.1.1.25</ecNumber>
    </recommendedName>
</protein>
<comment type="function">
    <text evidence="7">Involved in the biosynthesis of the chorismate, which leads to the biosynthesis of aromatic amino acids. Catalyzes the reversible NADPH linked reduction of 3-dehydroshikimate (DHSA) to yield shikimate (SA).</text>
</comment>
<proteinExistence type="inferred from homology"/>
<comment type="subunit">
    <text evidence="7">Homodimer.</text>
</comment>
<dbReference type="HAMAP" id="MF_00222">
    <property type="entry name" value="Shikimate_DH_AroE"/>
    <property type="match status" value="1"/>
</dbReference>
<dbReference type="Proteomes" id="UP000295066">
    <property type="component" value="Unassembled WGS sequence"/>
</dbReference>
<feature type="binding site" evidence="7">
    <location>
        <position position="234"/>
    </location>
    <ligand>
        <name>NADP(+)</name>
        <dbReference type="ChEBI" id="CHEBI:58349"/>
    </ligand>
</feature>
<accession>A0A4R8M3J2</accession>
<dbReference type="GO" id="GO:0009073">
    <property type="term" value="P:aromatic amino acid family biosynthetic process"/>
    <property type="evidence" value="ECO:0007669"/>
    <property type="project" value="UniProtKB-KW"/>
</dbReference>
<keyword evidence="3 7" id="KW-0028">Amino-acid biosynthesis</keyword>
<feature type="binding site" evidence="7">
    <location>
        <position position="111"/>
    </location>
    <ligand>
        <name>shikimate</name>
        <dbReference type="ChEBI" id="CHEBI:36208"/>
    </ligand>
</feature>
<feature type="active site" description="Proton acceptor" evidence="7">
    <location>
        <position position="75"/>
    </location>
</feature>
<dbReference type="PANTHER" id="PTHR21089:SF1">
    <property type="entry name" value="BIFUNCTIONAL 3-DEHYDROQUINATE DEHYDRATASE_SHIKIMATE DEHYDROGENASE, CHLOROPLASTIC"/>
    <property type="match status" value="1"/>
</dbReference>
<dbReference type="GO" id="GO:0009423">
    <property type="term" value="P:chorismate biosynthetic process"/>
    <property type="evidence" value="ECO:0007669"/>
    <property type="project" value="UniProtKB-UniRule"/>
</dbReference>
<evidence type="ECO:0000313" key="11">
    <source>
        <dbReference type="Proteomes" id="UP000295066"/>
    </source>
</evidence>
<feature type="binding site" evidence="7">
    <location>
        <begin position="24"/>
        <end position="26"/>
    </location>
    <ligand>
        <name>shikimate</name>
        <dbReference type="ChEBI" id="CHEBI:36208"/>
    </ligand>
</feature>
<comment type="catalytic activity">
    <reaction evidence="7">
        <text>shikimate + NADP(+) = 3-dehydroshikimate + NADPH + H(+)</text>
        <dbReference type="Rhea" id="RHEA:17737"/>
        <dbReference type="ChEBI" id="CHEBI:15378"/>
        <dbReference type="ChEBI" id="CHEBI:16630"/>
        <dbReference type="ChEBI" id="CHEBI:36208"/>
        <dbReference type="ChEBI" id="CHEBI:57783"/>
        <dbReference type="ChEBI" id="CHEBI:58349"/>
        <dbReference type="EC" id="1.1.1.25"/>
    </reaction>
</comment>
<evidence type="ECO:0000256" key="1">
    <source>
        <dbReference type="ARBA" id="ARBA00004871"/>
    </source>
</evidence>
<keyword evidence="11" id="KW-1185">Reference proteome</keyword>
<dbReference type="EMBL" id="SORI01000026">
    <property type="protein sequence ID" value="TDY55008.1"/>
    <property type="molecule type" value="Genomic_DNA"/>
</dbReference>
<dbReference type="NCBIfam" id="TIGR00507">
    <property type="entry name" value="aroE"/>
    <property type="match status" value="1"/>
</dbReference>
<evidence type="ECO:0000259" key="9">
    <source>
        <dbReference type="Pfam" id="PF18317"/>
    </source>
</evidence>
<feature type="binding site" evidence="7">
    <location>
        <position position="236"/>
    </location>
    <ligand>
        <name>shikimate</name>
        <dbReference type="ChEBI" id="CHEBI:36208"/>
    </ligand>
</feature>
<evidence type="ECO:0000256" key="5">
    <source>
        <dbReference type="ARBA" id="ARBA00023002"/>
    </source>
</evidence>
<name>A0A4R8M3J2_9BACT</name>
<dbReference type="InterPro" id="IPR041121">
    <property type="entry name" value="SDH_C"/>
</dbReference>
<feature type="binding site" evidence="7">
    <location>
        <position position="257"/>
    </location>
    <ligand>
        <name>NADP(+)</name>
        <dbReference type="ChEBI" id="CHEBI:58349"/>
    </ligand>
</feature>
<dbReference type="AlphaFoldDB" id="A0A4R8M3J2"/>
<feature type="binding site" evidence="7">
    <location>
        <position position="71"/>
    </location>
    <ligand>
        <name>shikimate</name>
        <dbReference type="ChEBI" id="CHEBI:36208"/>
    </ligand>
</feature>
<dbReference type="Pfam" id="PF08501">
    <property type="entry name" value="Shikimate_dh_N"/>
    <property type="match status" value="1"/>
</dbReference>
<evidence type="ECO:0000256" key="2">
    <source>
        <dbReference type="ARBA" id="ARBA00012962"/>
    </source>
</evidence>
<comment type="pathway">
    <text evidence="1 7">Metabolic intermediate biosynthesis; chorismate biosynthesis; chorismate from D-erythrose 4-phosphate and phosphoenolpyruvate: step 4/7.</text>
</comment>
<evidence type="ECO:0000256" key="6">
    <source>
        <dbReference type="ARBA" id="ARBA00023141"/>
    </source>
</evidence>
<evidence type="ECO:0000256" key="3">
    <source>
        <dbReference type="ARBA" id="ARBA00022605"/>
    </source>
</evidence>
<evidence type="ECO:0000259" key="8">
    <source>
        <dbReference type="Pfam" id="PF08501"/>
    </source>
</evidence>
<dbReference type="InterPro" id="IPR013708">
    <property type="entry name" value="Shikimate_DH-bd_N"/>
</dbReference>
<dbReference type="GO" id="GO:0050661">
    <property type="term" value="F:NADP binding"/>
    <property type="evidence" value="ECO:0007669"/>
    <property type="project" value="InterPro"/>
</dbReference>
<dbReference type="Pfam" id="PF18317">
    <property type="entry name" value="SDH_C"/>
    <property type="match status" value="1"/>
</dbReference>
<dbReference type="Gene3D" id="3.40.50.720">
    <property type="entry name" value="NAD(P)-binding Rossmann-like Domain"/>
    <property type="match status" value="1"/>
</dbReference>
<dbReference type="InterPro" id="IPR036291">
    <property type="entry name" value="NAD(P)-bd_dom_sf"/>
</dbReference>
<keyword evidence="4 7" id="KW-0521">NADP</keyword>
<dbReference type="GO" id="GO:0019632">
    <property type="term" value="P:shikimate metabolic process"/>
    <property type="evidence" value="ECO:0007669"/>
    <property type="project" value="InterPro"/>
</dbReference>
<evidence type="ECO:0000256" key="4">
    <source>
        <dbReference type="ARBA" id="ARBA00022857"/>
    </source>
</evidence>
<feature type="domain" description="Shikimate dehydrogenase substrate binding N-terminal" evidence="8">
    <location>
        <begin position="16"/>
        <end position="98"/>
    </location>
</feature>